<dbReference type="AlphaFoldDB" id="A0A2D4K5U6"/>
<feature type="compositionally biased region" description="Polar residues" evidence="1">
    <location>
        <begin position="88"/>
        <end position="97"/>
    </location>
</feature>
<evidence type="ECO:0000256" key="2">
    <source>
        <dbReference type="SAM" id="Phobius"/>
    </source>
</evidence>
<sequence>MHSPPFFITPISASFLPHFFILPLAYLPSTQAKLQRCQENEDEGKEFFSVSFVSLSTVVNPFLFLYRSLHLLLPSALAGEHYHASQPQQQQVITTRELNADPSRSDGCL</sequence>
<protein>
    <submittedName>
        <fullName evidence="3">Uncharacterized protein</fullName>
    </submittedName>
</protein>
<evidence type="ECO:0000256" key="1">
    <source>
        <dbReference type="SAM" id="MobiDB-lite"/>
    </source>
</evidence>
<dbReference type="EMBL" id="IACL01029449">
    <property type="protein sequence ID" value="LAB04066.1"/>
    <property type="molecule type" value="Transcribed_RNA"/>
</dbReference>
<name>A0A2D4K5U6_9SAUR</name>
<reference evidence="3" key="1">
    <citation type="submission" date="2017-07" db="EMBL/GenBank/DDBJ databases">
        <authorList>
            <person name="Mikheyev A."/>
            <person name="Grau M."/>
        </authorList>
    </citation>
    <scope>NUCLEOTIDE SEQUENCE</scope>
    <source>
        <tissue evidence="3">Venom_gland</tissue>
    </source>
</reference>
<evidence type="ECO:0000313" key="3">
    <source>
        <dbReference type="EMBL" id="LAB04066.1"/>
    </source>
</evidence>
<accession>A0A2D4K5U6</accession>
<keyword evidence="2" id="KW-0812">Transmembrane</keyword>
<proteinExistence type="predicted"/>
<keyword evidence="2" id="KW-0472">Membrane</keyword>
<feature type="transmembrane region" description="Helical" evidence="2">
    <location>
        <begin position="6"/>
        <end position="27"/>
    </location>
</feature>
<feature type="region of interest" description="Disordered" evidence="1">
    <location>
        <begin position="88"/>
        <end position="109"/>
    </location>
</feature>
<keyword evidence="2" id="KW-1133">Transmembrane helix</keyword>
<organism evidence="3">
    <name type="scientific">Micrurus paraensis</name>
    <dbReference type="NCBI Taxonomy" id="1970185"/>
    <lineage>
        <taxon>Eukaryota</taxon>
        <taxon>Metazoa</taxon>
        <taxon>Chordata</taxon>
        <taxon>Craniata</taxon>
        <taxon>Vertebrata</taxon>
        <taxon>Euteleostomi</taxon>
        <taxon>Lepidosauria</taxon>
        <taxon>Squamata</taxon>
        <taxon>Bifurcata</taxon>
        <taxon>Unidentata</taxon>
        <taxon>Episquamata</taxon>
        <taxon>Toxicofera</taxon>
        <taxon>Serpentes</taxon>
        <taxon>Colubroidea</taxon>
        <taxon>Elapidae</taxon>
        <taxon>Elapinae</taxon>
        <taxon>Micrurus</taxon>
    </lineage>
</organism>
<reference evidence="3" key="2">
    <citation type="submission" date="2017-11" db="EMBL/GenBank/DDBJ databases">
        <title>Coralsnake Venomics: Analyses of Venom Gland Transcriptomes and Proteomes of Six Brazilian Taxa.</title>
        <authorList>
            <person name="Aird S.D."/>
            <person name="Jorge da Silva N."/>
            <person name="Qiu L."/>
            <person name="Villar-Briones A."/>
            <person name="Aparecida-Saddi V."/>
            <person name="Campos-Telles M.P."/>
            <person name="Grau M."/>
            <person name="Mikheyev A.S."/>
        </authorList>
    </citation>
    <scope>NUCLEOTIDE SEQUENCE</scope>
    <source>
        <tissue evidence="3">Venom_gland</tissue>
    </source>
</reference>
<feature type="transmembrane region" description="Helical" evidence="2">
    <location>
        <begin position="47"/>
        <end position="66"/>
    </location>
</feature>